<dbReference type="AlphaFoldDB" id="A0A9Q5VJ99"/>
<evidence type="ECO:0000256" key="5">
    <source>
        <dbReference type="HAMAP-Rule" id="MF_00671"/>
    </source>
</evidence>
<evidence type="ECO:0000256" key="2">
    <source>
        <dbReference type="ARBA" id="ARBA00009820"/>
    </source>
</evidence>
<dbReference type="EMBL" id="CP038908">
    <property type="protein sequence ID" value="QGO05475.1"/>
    <property type="molecule type" value="Genomic_DNA"/>
</dbReference>
<dbReference type="GO" id="GO:0017038">
    <property type="term" value="P:protein import"/>
    <property type="evidence" value="ECO:0007669"/>
    <property type="project" value="InterPro"/>
</dbReference>
<name>A0A9Q5VJ99_PISSA</name>
<dbReference type="Gene3D" id="3.40.50.10070">
    <property type="entry name" value="TolB, N-terminal domain"/>
    <property type="match status" value="1"/>
</dbReference>
<dbReference type="GO" id="GO:0042597">
    <property type="term" value="C:periplasmic space"/>
    <property type="evidence" value="ECO:0007669"/>
    <property type="project" value="UniProtKB-SubCell"/>
</dbReference>
<gene>
    <name evidence="5" type="primary">tolB</name>
    <name evidence="7" type="ORF">Psal009_01364</name>
</gene>
<dbReference type="InterPro" id="IPR011659">
    <property type="entry name" value="WD40"/>
</dbReference>
<dbReference type="NCBIfam" id="TIGR02800">
    <property type="entry name" value="propeller_TolB"/>
    <property type="match status" value="1"/>
</dbReference>
<evidence type="ECO:0000256" key="3">
    <source>
        <dbReference type="ARBA" id="ARBA00022729"/>
    </source>
</evidence>
<keyword evidence="5" id="KW-0131">Cell cycle</keyword>
<reference evidence="7 8" key="1">
    <citation type="submission" date="2019-04" db="EMBL/GenBank/DDBJ databases">
        <title>Complete genome sequencing of Piscirickettsia salmonis strain Psal-009.</title>
        <authorList>
            <person name="Schober I."/>
            <person name="Bunk B."/>
            <person name="Sproer C."/>
            <person name="Carril G.P."/>
            <person name="Riedel T."/>
            <person name="Flores-Herrera P.A."/>
            <person name="Nourdin-Galindo G."/>
            <person name="Marshall S.H."/>
            <person name="Overmann J."/>
        </authorList>
    </citation>
    <scope>NUCLEOTIDE SEQUENCE [LARGE SCALE GENOMIC DNA]</scope>
    <source>
        <strain evidence="7 8">Psal-009</strain>
    </source>
</reference>
<dbReference type="PANTHER" id="PTHR36842">
    <property type="entry name" value="PROTEIN TOLB HOMOLOG"/>
    <property type="match status" value="1"/>
</dbReference>
<evidence type="ECO:0000313" key="7">
    <source>
        <dbReference type="EMBL" id="QGO05475.1"/>
    </source>
</evidence>
<protein>
    <recommendedName>
        <fullName evidence="5">Tol-Pal system protein TolB</fullName>
    </recommendedName>
</protein>
<dbReference type="Pfam" id="PF07676">
    <property type="entry name" value="PD40"/>
    <property type="match status" value="4"/>
</dbReference>
<dbReference type="HAMAP" id="MF_00671">
    <property type="entry name" value="TolB"/>
    <property type="match status" value="1"/>
</dbReference>
<keyword evidence="5" id="KW-0132">Cell division</keyword>
<accession>A0A9Q5VJ99</accession>
<dbReference type="InterPro" id="IPR007195">
    <property type="entry name" value="TolB_N"/>
</dbReference>
<keyword evidence="8" id="KW-1185">Reference proteome</keyword>
<dbReference type="GeneID" id="66740548"/>
<evidence type="ECO:0000256" key="4">
    <source>
        <dbReference type="ARBA" id="ARBA00022764"/>
    </source>
</evidence>
<dbReference type="RefSeq" id="WP_016209441.1">
    <property type="nucleotide sequence ID" value="NZ_CP012413.1"/>
</dbReference>
<dbReference type="SUPFAM" id="SSF52964">
    <property type="entry name" value="TolB, N-terminal domain"/>
    <property type="match status" value="1"/>
</dbReference>
<dbReference type="SUPFAM" id="SSF69304">
    <property type="entry name" value="Tricorn protease N-terminal domain"/>
    <property type="match status" value="1"/>
</dbReference>
<keyword evidence="4 5" id="KW-0574">Periplasm</keyword>
<comment type="subcellular location">
    <subcellularLocation>
        <location evidence="1 5">Periplasm</location>
    </subcellularLocation>
</comment>
<dbReference type="Gene3D" id="2.120.10.30">
    <property type="entry name" value="TolB, C-terminal domain"/>
    <property type="match status" value="1"/>
</dbReference>
<dbReference type="Pfam" id="PF04052">
    <property type="entry name" value="TolB_N"/>
    <property type="match status" value="1"/>
</dbReference>
<comment type="subunit">
    <text evidence="5">The Tol-Pal system is composed of five core proteins: the inner membrane proteins TolA, TolQ and TolR, the periplasmic protein TolB and the outer membrane protein Pal. They form a network linking the inner and outer membranes and the peptidoglycan layer.</text>
</comment>
<comment type="function">
    <text evidence="5">Part of the Tol-Pal system, which plays a role in outer membrane invagination during cell division and is important for maintaining outer membrane integrity.</text>
</comment>
<evidence type="ECO:0000256" key="1">
    <source>
        <dbReference type="ARBA" id="ARBA00004418"/>
    </source>
</evidence>
<comment type="similarity">
    <text evidence="2 5">Belongs to the TolB family.</text>
</comment>
<keyword evidence="3 5" id="KW-0732">Signal</keyword>
<dbReference type="Proteomes" id="UP000422232">
    <property type="component" value="Chromosome"/>
</dbReference>
<dbReference type="GO" id="GO:0051301">
    <property type="term" value="P:cell division"/>
    <property type="evidence" value="ECO:0007669"/>
    <property type="project" value="UniProtKB-UniRule"/>
</dbReference>
<dbReference type="InterPro" id="IPR014167">
    <property type="entry name" value="Tol-Pal_TolB"/>
</dbReference>
<proteinExistence type="inferred from homology"/>
<evidence type="ECO:0000313" key="8">
    <source>
        <dbReference type="Proteomes" id="UP000422232"/>
    </source>
</evidence>
<dbReference type="InterPro" id="IPR011042">
    <property type="entry name" value="6-blade_b-propeller_TolB-like"/>
</dbReference>
<feature type="domain" description="TolB N-terminal" evidence="6">
    <location>
        <begin position="30"/>
        <end position="135"/>
    </location>
</feature>
<evidence type="ECO:0000259" key="6">
    <source>
        <dbReference type="Pfam" id="PF04052"/>
    </source>
</evidence>
<dbReference type="PANTHER" id="PTHR36842:SF1">
    <property type="entry name" value="PROTEIN TOLB"/>
    <property type="match status" value="1"/>
</dbReference>
<sequence>MVRRSIQWFISRLWLVLLSLFLFAPAYATLTLKVTQGVDRPIPVAVADFSNSDNSHLNIQGLSEGVAGLIRQNLQTSGLFSVLERTKMPSFYVNPAEVNISTWKKTGAESLLVGQVQLTEAGRYNISFRLLSVFGQLTSRQIIGERYKNIRPGQMRMLANHISDLIYHALTGKQGVFATRIAYVQLDRERTAYQLLVADADGYNPRTLLKQSQPIMAPTWSPNGQYLAYVSFEDKTMSIWISDLVSGKRRKISSVDGINSAPAWSPDGSRLALALSKAGSAETNIYVINLNTGKRKQITRGYAINTSPAWSPDAKSLIFTSNRGGSPQIYQYDFSTRQIVRLTYQGSYNADARFLPNGQGVVMMHQVIADGQTRFNIAHLNLATGEFRVLTHGYNDESPTVAPNGQMILYTKDRGGNTMLAEVSLDGRVHLNLPSGNGYVRAPAWGPFSS</sequence>
<organism evidence="7 8">
    <name type="scientific">Piscirickettsia salmonis</name>
    <dbReference type="NCBI Taxonomy" id="1238"/>
    <lineage>
        <taxon>Bacteria</taxon>
        <taxon>Pseudomonadati</taxon>
        <taxon>Pseudomonadota</taxon>
        <taxon>Gammaproteobacteria</taxon>
        <taxon>Thiotrichales</taxon>
        <taxon>Piscirickettsiaceae</taxon>
        <taxon>Piscirickettsia</taxon>
    </lineage>
</organism>